<organism evidence="1 2">
    <name type="scientific">Dermacentor silvarum</name>
    <name type="common">Tick</name>
    <dbReference type="NCBI Taxonomy" id="543639"/>
    <lineage>
        <taxon>Eukaryota</taxon>
        <taxon>Metazoa</taxon>
        <taxon>Ecdysozoa</taxon>
        <taxon>Arthropoda</taxon>
        <taxon>Chelicerata</taxon>
        <taxon>Arachnida</taxon>
        <taxon>Acari</taxon>
        <taxon>Parasitiformes</taxon>
        <taxon>Ixodida</taxon>
        <taxon>Ixodoidea</taxon>
        <taxon>Ixodidae</taxon>
        <taxon>Rhipicephalinae</taxon>
        <taxon>Dermacentor</taxon>
    </lineage>
</organism>
<accession>A0ACB8E384</accession>
<comment type="caution">
    <text evidence="1">The sequence shown here is derived from an EMBL/GenBank/DDBJ whole genome shotgun (WGS) entry which is preliminary data.</text>
</comment>
<protein>
    <submittedName>
        <fullName evidence="1">Uncharacterized protein</fullName>
    </submittedName>
</protein>
<reference evidence="1" key="1">
    <citation type="submission" date="2020-05" db="EMBL/GenBank/DDBJ databases">
        <title>Large-scale comparative analyses of tick genomes elucidate their genetic diversity and vector capacities.</title>
        <authorList>
            <person name="Jia N."/>
            <person name="Wang J."/>
            <person name="Shi W."/>
            <person name="Du L."/>
            <person name="Sun Y."/>
            <person name="Zhan W."/>
            <person name="Jiang J."/>
            <person name="Wang Q."/>
            <person name="Zhang B."/>
            <person name="Ji P."/>
            <person name="Sakyi L.B."/>
            <person name="Cui X."/>
            <person name="Yuan T."/>
            <person name="Jiang B."/>
            <person name="Yang W."/>
            <person name="Lam T.T.-Y."/>
            <person name="Chang Q."/>
            <person name="Ding S."/>
            <person name="Wang X."/>
            <person name="Zhu J."/>
            <person name="Ruan X."/>
            <person name="Zhao L."/>
            <person name="Wei J."/>
            <person name="Que T."/>
            <person name="Du C."/>
            <person name="Cheng J."/>
            <person name="Dai P."/>
            <person name="Han X."/>
            <person name="Huang E."/>
            <person name="Gao Y."/>
            <person name="Liu J."/>
            <person name="Shao H."/>
            <person name="Ye R."/>
            <person name="Li L."/>
            <person name="Wei W."/>
            <person name="Wang X."/>
            <person name="Wang C."/>
            <person name="Yang T."/>
            <person name="Huo Q."/>
            <person name="Li W."/>
            <person name="Guo W."/>
            <person name="Chen H."/>
            <person name="Zhou L."/>
            <person name="Ni X."/>
            <person name="Tian J."/>
            <person name="Zhou Y."/>
            <person name="Sheng Y."/>
            <person name="Liu T."/>
            <person name="Pan Y."/>
            <person name="Xia L."/>
            <person name="Li J."/>
            <person name="Zhao F."/>
            <person name="Cao W."/>
        </authorList>
    </citation>
    <scope>NUCLEOTIDE SEQUENCE</scope>
    <source>
        <strain evidence="1">Dsil-2018</strain>
    </source>
</reference>
<name>A0ACB8E384_DERSI</name>
<dbReference type="Proteomes" id="UP000821865">
    <property type="component" value="Chromosome 1"/>
</dbReference>
<evidence type="ECO:0000313" key="1">
    <source>
        <dbReference type="EMBL" id="KAH7980789.1"/>
    </source>
</evidence>
<proteinExistence type="predicted"/>
<keyword evidence="2" id="KW-1185">Reference proteome</keyword>
<evidence type="ECO:0000313" key="2">
    <source>
        <dbReference type="Proteomes" id="UP000821865"/>
    </source>
</evidence>
<sequence length="225" mass="25693">MFRAELLKMDDTNKGKMLTKAIVCTRTQRLFQKHGHPEFRAGDGWHRVWKRHCEQMNPQDLSVDEEDVDVEDESSTTSHEVDRNTVEYWAERVWGRFVPLPSFLILNYFEQHKQFAASAGSDIKVAITPPACSSQTHPVVVWLRRKFQALVNKMSVDRGSSRSIPPVQEMLECIATAWRHLQARSHDAVQKGFAVTGALLTGDPDEDDMIGRAELLPDVDEEDFT</sequence>
<gene>
    <name evidence="1" type="ORF">HPB49_019256</name>
</gene>
<dbReference type="EMBL" id="CM023470">
    <property type="protein sequence ID" value="KAH7980789.1"/>
    <property type="molecule type" value="Genomic_DNA"/>
</dbReference>